<evidence type="ECO:0000313" key="3">
    <source>
        <dbReference type="Proteomes" id="UP000438448"/>
    </source>
</evidence>
<dbReference type="Proteomes" id="UP000438448">
    <property type="component" value="Unassembled WGS sequence"/>
</dbReference>
<evidence type="ECO:0008006" key="4">
    <source>
        <dbReference type="Google" id="ProtNLM"/>
    </source>
</evidence>
<gene>
    <name evidence="2" type="ORF">NRB20_16260</name>
</gene>
<keyword evidence="3" id="KW-1185">Reference proteome</keyword>
<evidence type="ECO:0000256" key="1">
    <source>
        <dbReference type="SAM" id="Phobius"/>
    </source>
</evidence>
<keyword evidence="1" id="KW-0472">Membrane</keyword>
<name>A0A7K0CYI4_9NOCA</name>
<organism evidence="2 3">
    <name type="scientific">Nocardia macrotermitis</name>
    <dbReference type="NCBI Taxonomy" id="2585198"/>
    <lineage>
        <taxon>Bacteria</taxon>
        <taxon>Bacillati</taxon>
        <taxon>Actinomycetota</taxon>
        <taxon>Actinomycetes</taxon>
        <taxon>Mycobacteriales</taxon>
        <taxon>Nocardiaceae</taxon>
        <taxon>Nocardia</taxon>
    </lineage>
</organism>
<dbReference type="RefSeq" id="WP_153409072.1">
    <property type="nucleotide sequence ID" value="NZ_WEGK01000003.1"/>
</dbReference>
<dbReference type="EMBL" id="WEGK01000003">
    <property type="protein sequence ID" value="MQY18547.1"/>
    <property type="molecule type" value="Genomic_DNA"/>
</dbReference>
<sequence>MRSRWLRTITLLIVLGVGMVGVAWFTMVVLPGWVVGTDADHMTATARQSAKSAVQDNSIKLLGGLGTLLVAGFGIDRLFLDRDKQRIEQDKQRLDNDKHMTGQFNDATTHLAATEPNERANGVRTLFRLMVASPTDHMLVVAALCDMLRHCAIAGPPDRRRLPADLTAAVTALRDRPQRPESQPLDLIGVQLPGSDWRGAQLRGAHFAEPGRISELPGGKSAGGGVAAGLSGGNSVYGVGAVPSTGVYSPHRIGAARPGVGTAGLMGTNPVGDGGTATSAGTSPVEENNVATLSGADFTGADLSETHCTGVDFTRAVFRDANLSGADLADANLGAADLVGANATDAHFVNAQFADADLRGTTLRGAQLRRARLRGARFGTVPDAPDSVTDLTGANLDEAVLEGVDLRDVRGLTDAAIRTAIVDGNTKLPAGVRHPRLNAAE</sequence>
<accession>A0A7K0CYI4</accession>
<dbReference type="InterPro" id="IPR001646">
    <property type="entry name" value="5peptide_repeat"/>
</dbReference>
<feature type="transmembrane region" description="Helical" evidence="1">
    <location>
        <begin position="12"/>
        <end position="34"/>
    </location>
</feature>
<dbReference type="AlphaFoldDB" id="A0A7K0CYI4"/>
<dbReference type="InterPro" id="IPR051082">
    <property type="entry name" value="Pentapeptide-BTB/POZ_domain"/>
</dbReference>
<comment type="caution">
    <text evidence="2">The sequence shown here is derived from an EMBL/GenBank/DDBJ whole genome shotgun (WGS) entry which is preliminary data.</text>
</comment>
<evidence type="ECO:0000313" key="2">
    <source>
        <dbReference type="EMBL" id="MQY18547.1"/>
    </source>
</evidence>
<keyword evidence="1" id="KW-0812">Transmembrane</keyword>
<dbReference type="SUPFAM" id="SSF141571">
    <property type="entry name" value="Pentapeptide repeat-like"/>
    <property type="match status" value="1"/>
</dbReference>
<dbReference type="PANTHER" id="PTHR14136:SF17">
    <property type="entry name" value="BTB_POZ DOMAIN-CONTAINING PROTEIN KCTD9"/>
    <property type="match status" value="1"/>
</dbReference>
<protein>
    <recommendedName>
        <fullName evidence="4">Pentapeptide repeat-containing protein</fullName>
    </recommendedName>
</protein>
<dbReference type="Pfam" id="PF00805">
    <property type="entry name" value="Pentapeptide"/>
    <property type="match status" value="3"/>
</dbReference>
<dbReference type="Gene3D" id="2.160.20.80">
    <property type="entry name" value="E3 ubiquitin-protein ligase SopA"/>
    <property type="match status" value="1"/>
</dbReference>
<keyword evidence="1" id="KW-1133">Transmembrane helix</keyword>
<dbReference type="PANTHER" id="PTHR14136">
    <property type="entry name" value="BTB_POZ DOMAIN-CONTAINING PROTEIN KCTD9"/>
    <property type="match status" value="1"/>
</dbReference>
<reference evidence="2 3" key="1">
    <citation type="submission" date="2019-10" db="EMBL/GenBank/DDBJ databases">
        <title>Nocardia macrotermitis sp. nov. and Nocardia aurantia sp. nov., isolated from the gut of fungus growing-termite Macrotermes natalensis.</title>
        <authorList>
            <person name="Benndorf R."/>
            <person name="Schwitalla J."/>
            <person name="Martin K."/>
            <person name="De Beer W."/>
            <person name="Kaster A.-K."/>
            <person name="Vollmers J."/>
            <person name="Poulsen M."/>
            <person name="Beemelmanns C."/>
        </authorList>
    </citation>
    <scope>NUCLEOTIDE SEQUENCE [LARGE SCALE GENOMIC DNA]</scope>
    <source>
        <strain evidence="2 3">RB20</strain>
    </source>
</reference>
<dbReference type="OrthoDB" id="4563217at2"/>
<proteinExistence type="predicted"/>